<dbReference type="InterPro" id="IPR045244">
    <property type="entry name" value="PGM"/>
</dbReference>
<evidence type="ECO:0000256" key="3">
    <source>
        <dbReference type="ARBA" id="ARBA00022842"/>
    </source>
</evidence>
<name>A0A834WFM5_9FABA</name>
<keyword evidence="7" id="KW-1185">Reference proteome</keyword>
<dbReference type="GO" id="GO:0004614">
    <property type="term" value="F:phosphoglucomutase activity"/>
    <property type="evidence" value="ECO:0007669"/>
    <property type="project" value="InterPro"/>
</dbReference>
<gene>
    <name evidence="6" type="ORF">G2W53_026397</name>
</gene>
<dbReference type="EMBL" id="JAAIUW010000008">
    <property type="protein sequence ID" value="KAF7820942.1"/>
    <property type="molecule type" value="Genomic_DNA"/>
</dbReference>
<dbReference type="PANTHER" id="PTHR22573:SF59">
    <property type="entry name" value="PHOSPHOGLUCOMUTASE, CHLOROPLASTIC"/>
    <property type="match status" value="1"/>
</dbReference>
<dbReference type="GO" id="GO:0005829">
    <property type="term" value="C:cytosol"/>
    <property type="evidence" value="ECO:0007669"/>
    <property type="project" value="TreeGrafter"/>
</dbReference>
<comment type="caution">
    <text evidence="6">The sequence shown here is derived from an EMBL/GenBank/DDBJ whole genome shotgun (WGS) entry which is preliminary data.</text>
</comment>
<keyword evidence="5" id="KW-0119">Carbohydrate metabolism</keyword>
<accession>A0A834WFM5</accession>
<dbReference type="PANTHER" id="PTHR22573">
    <property type="entry name" value="PHOSPHOHEXOMUTASE FAMILY MEMBER"/>
    <property type="match status" value="1"/>
</dbReference>
<dbReference type="SUPFAM" id="SSF53738">
    <property type="entry name" value="Phosphoglucomutase, first 3 domains"/>
    <property type="match status" value="1"/>
</dbReference>
<evidence type="ECO:0000256" key="1">
    <source>
        <dbReference type="ARBA" id="ARBA00001946"/>
    </source>
</evidence>
<dbReference type="GO" id="GO:0005975">
    <property type="term" value="P:carbohydrate metabolic process"/>
    <property type="evidence" value="ECO:0007669"/>
    <property type="project" value="InterPro"/>
</dbReference>
<evidence type="ECO:0000256" key="4">
    <source>
        <dbReference type="ARBA" id="ARBA00023235"/>
    </source>
</evidence>
<dbReference type="Gene3D" id="3.40.120.10">
    <property type="entry name" value="Alpha-D-Glucose-1,6-Bisphosphate, subunit A, domain 3"/>
    <property type="match status" value="1"/>
</dbReference>
<evidence type="ECO:0000256" key="2">
    <source>
        <dbReference type="ARBA" id="ARBA00022723"/>
    </source>
</evidence>
<organism evidence="6 7">
    <name type="scientific">Senna tora</name>
    <dbReference type="NCBI Taxonomy" id="362788"/>
    <lineage>
        <taxon>Eukaryota</taxon>
        <taxon>Viridiplantae</taxon>
        <taxon>Streptophyta</taxon>
        <taxon>Embryophyta</taxon>
        <taxon>Tracheophyta</taxon>
        <taxon>Spermatophyta</taxon>
        <taxon>Magnoliopsida</taxon>
        <taxon>eudicotyledons</taxon>
        <taxon>Gunneridae</taxon>
        <taxon>Pentapetalae</taxon>
        <taxon>rosids</taxon>
        <taxon>fabids</taxon>
        <taxon>Fabales</taxon>
        <taxon>Fabaceae</taxon>
        <taxon>Caesalpinioideae</taxon>
        <taxon>Cassia clade</taxon>
        <taxon>Senna</taxon>
    </lineage>
</organism>
<keyword evidence="3" id="KW-0460">Magnesium</keyword>
<dbReference type="Proteomes" id="UP000634136">
    <property type="component" value="Unassembled WGS sequence"/>
</dbReference>
<protein>
    <submittedName>
        <fullName evidence="6">Phosphoglucomutase, chloroplastic-like</fullName>
    </submittedName>
</protein>
<sequence>MHAVTGAYAKPIFVDKLGARPDSILNGVPLEDFGHGHPDPNLT</sequence>
<comment type="cofactor">
    <cofactor evidence="1">
        <name>Mg(2+)</name>
        <dbReference type="ChEBI" id="CHEBI:18420"/>
    </cofactor>
</comment>
<evidence type="ECO:0000256" key="5">
    <source>
        <dbReference type="ARBA" id="ARBA00023277"/>
    </source>
</evidence>
<dbReference type="AlphaFoldDB" id="A0A834WFM5"/>
<keyword evidence="4" id="KW-0413">Isomerase</keyword>
<evidence type="ECO:0000313" key="7">
    <source>
        <dbReference type="Proteomes" id="UP000634136"/>
    </source>
</evidence>
<evidence type="ECO:0000313" key="6">
    <source>
        <dbReference type="EMBL" id="KAF7820942.1"/>
    </source>
</evidence>
<proteinExistence type="predicted"/>
<reference evidence="6" key="1">
    <citation type="submission" date="2020-09" db="EMBL/GenBank/DDBJ databases">
        <title>Genome-Enabled Discovery of Anthraquinone Biosynthesis in Senna tora.</title>
        <authorList>
            <person name="Kang S.-H."/>
            <person name="Pandey R.P."/>
            <person name="Lee C.-M."/>
            <person name="Sim J.-S."/>
            <person name="Jeong J.-T."/>
            <person name="Choi B.-S."/>
            <person name="Jung M."/>
            <person name="Ginzburg D."/>
            <person name="Zhao K."/>
            <person name="Won S.Y."/>
            <person name="Oh T.-J."/>
            <person name="Yu Y."/>
            <person name="Kim N.-H."/>
            <person name="Lee O.R."/>
            <person name="Lee T.-H."/>
            <person name="Bashyal P."/>
            <person name="Kim T.-S."/>
            <person name="Lee W.-H."/>
            <person name="Kawkins C."/>
            <person name="Kim C.-K."/>
            <person name="Kim J.S."/>
            <person name="Ahn B.O."/>
            <person name="Rhee S.Y."/>
            <person name="Sohng J.K."/>
        </authorList>
    </citation>
    <scope>NUCLEOTIDE SEQUENCE</scope>
    <source>
        <tissue evidence="6">Leaf</tissue>
    </source>
</reference>
<dbReference type="InterPro" id="IPR016055">
    <property type="entry name" value="A-D-PHexomutase_a/b/a-I/II/III"/>
</dbReference>
<keyword evidence="2" id="KW-0479">Metal-binding</keyword>
<dbReference type="OrthoDB" id="1740920at2759"/>
<dbReference type="GO" id="GO:0046872">
    <property type="term" value="F:metal ion binding"/>
    <property type="evidence" value="ECO:0007669"/>
    <property type="project" value="UniProtKB-KW"/>
</dbReference>